<dbReference type="SFLD" id="SFLDS00029">
    <property type="entry name" value="Radical_SAM"/>
    <property type="match status" value="1"/>
</dbReference>
<comment type="caution">
    <text evidence="6">The sequence shown here is derived from an EMBL/GenBank/DDBJ whole genome shotgun (WGS) entry which is preliminary data.</text>
</comment>
<name>A0A0L6JKV7_9FIRM</name>
<feature type="domain" description="Radical SAM core" evidence="5">
    <location>
        <begin position="1"/>
        <end position="215"/>
    </location>
</feature>
<evidence type="ECO:0000256" key="2">
    <source>
        <dbReference type="ARBA" id="ARBA00022723"/>
    </source>
</evidence>
<dbReference type="PANTHER" id="PTHR11228">
    <property type="entry name" value="RADICAL SAM DOMAIN PROTEIN"/>
    <property type="match status" value="1"/>
</dbReference>
<dbReference type="PANTHER" id="PTHR11228:SF34">
    <property type="entry name" value="TUNGSTEN-CONTAINING ALDEHYDE FERREDOXIN OXIDOREDUCTASE COFACTOR MODIFYING PROTEIN"/>
    <property type="match status" value="1"/>
</dbReference>
<evidence type="ECO:0000256" key="4">
    <source>
        <dbReference type="ARBA" id="ARBA00023014"/>
    </source>
</evidence>
<dbReference type="SFLD" id="SFLDG01067">
    <property type="entry name" value="SPASM/twitch_domain_containing"/>
    <property type="match status" value="1"/>
</dbReference>
<dbReference type="InterPro" id="IPR050377">
    <property type="entry name" value="Radical_SAM_PqqE_MftC-like"/>
</dbReference>
<dbReference type="GO" id="GO:0046872">
    <property type="term" value="F:metal ion binding"/>
    <property type="evidence" value="ECO:0007669"/>
    <property type="project" value="UniProtKB-KW"/>
</dbReference>
<protein>
    <submittedName>
        <fullName evidence="6">Radical SAM domain protein</fullName>
    </submittedName>
</protein>
<dbReference type="CDD" id="cd01335">
    <property type="entry name" value="Radical_SAM"/>
    <property type="match status" value="1"/>
</dbReference>
<reference evidence="7" key="1">
    <citation type="submission" date="2015-07" db="EMBL/GenBank/DDBJ databases">
        <title>Near-Complete Genome Sequence of the Cellulolytic Bacterium Bacteroides (Pseudobacteroides) cellulosolvens ATCC 35603.</title>
        <authorList>
            <person name="Dassa B."/>
            <person name="Utturkar S.M."/>
            <person name="Klingeman D.M."/>
            <person name="Hurt R.A."/>
            <person name="Keller M."/>
            <person name="Xu J."/>
            <person name="Reddy Y.H.K."/>
            <person name="Borovok I."/>
            <person name="Grinberg I.R."/>
            <person name="Lamed R."/>
            <person name="Zhivin O."/>
            <person name="Bayer E.A."/>
            <person name="Brown S.D."/>
        </authorList>
    </citation>
    <scope>NUCLEOTIDE SEQUENCE [LARGE SCALE GENOMIC DNA]</scope>
    <source>
        <strain evidence="7">DSM 2933</strain>
    </source>
</reference>
<dbReference type="OrthoDB" id="9810775at2"/>
<dbReference type="Gene3D" id="3.20.20.70">
    <property type="entry name" value="Aldolase class I"/>
    <property type="match status" value="1"/>
</dbReference>
<evidence type="ECO:0000256" key="3">
    <source>
        <dbReference type="ARBA" id="ARBA00023004"/>
    </source>
</evidence>
<dbReference type="AlphaFoldDB" id="A0A0L6JKV7"/>
<keyword evidence="7" id="KW-1185">Reference proteome</keyword>
<keyword evidence="4" id="KW-0411">Iron-sulfur</keyword>
<dbReference type="InterPro" id="IPR058240">
    <property type="entry name" value="rSAM_sf"/>
</dbReference>
<organism evidence="6 7">
    <name type="scientific">Pseudobacteroides cellulosolvens ATCC 35603 = DSM 2933</name>
    <dbReference type="NCBI Taxonomy" id="398512"/>
    <lineage>
        <taxon>Bacteria</taxon>
        <taxon>Bacillati</taxon>
        <taxon>Bacillota</taxon>
        <taxon>Clostridia</taxon>
        <taxon>Eubacteriales</taxon>
        <taxon>Oscillospiraceae</taxon>
        <taxon>Pseudobacteroides</taxon>
    </lineage>
</organism>
<dbReference type="RefSeq" id="WP_036945093.1">
    <property type="nucleotide sequence ID" value="NZ_JQKC01000043.1"/>
</dbReference>
<keyword evidence="3" id="KW-0408">Iron</keyword>
<dbReference type="Pfam" id="PF04055">
    <property type="entry name" value="Radical_SAM"/>
    <property type="match status" value="1"/>
</dbReference>
<dbReference type="STRING" id="398512.Bccel_1279"/>
<evidence type="ECO:0000313" key="6">
    <source>
        <dbReference type="EMBL" id="KNY26017.1"/>
    </source>
</evidence>
<dbReference type="Proteomes" id="UP000036923">
    <property type="component" value="Unassembled WGS sequence"/>
</dbReference>
<gene>
    <name evidence="6" type="ORF">Bccel_1279</name>
</gene>
<proteinExistence type="predicted"/>
<dbReference type="SUPFAM" id="SSF102114">
    <property type="entry name" value="Radical SAM enzymes"/>
    <property type="match status" value="1"/>
</dbReference>
<evidence type="ECO:0000313" key="7">
    <source>
        <dbReference type="Proteomes" id="UP000036923"/>
    </source>
</evidence>
<dbReference type="InterPro" id="IPR013785">
    <property type="entry name" value="Aldolase_TIM"/>
</dbReference>
<dbReference type="GO" id="GO:0003824">
    <property type="term" value="F:catalytic activity"/>
    <property type="evidence" value="ECO:0007669"/>
    <property type="project" value="InterPro"/>
</dbReference>
<dbReference type="InterPro" id="IPR007197">
    <property type="entry name" value="rSAM"/>
</dbReference>
<dbReference type="GO" id="GO:0051536">
    <property type="term" value="F:iron-sulfur cluster binding"/>
    <property type="evidence" value="ECO:0007669"/>
    <property type="project" value="UniProtKB-KW"/>
</dbReference>
<keyword evidence="1" id="KW-0949">S-adenosyl-L-methionine</keyword>
<evidence type="ECO:0000256" key="1">
    <source>
        <dbReference type="ARBA" id="ARBA00022691"/>
    </source>
</evidence>
<dbReference type="PROSITE" id="PS51918">
    <property type="entry name" value="RADICAL_SAM"/>
    <property type="match status" value="1"/>
</dbReference>
<dbReference type="EMBL" id="LGTC01000001">
    <property type="protein sequence ID" value="KNY26017.1"/>
    <property type="molecule type" value="Genomic_DNA"/>
</dbReference>
<dbReference type="eggNOG" id="COG0535">
    <property type="taxonomic scope" value="Bacteria"/>
</dbReference>
<sequence length="350" mass="39203">MIEPTNFAFQVTYSCPLSCAHCCFSAGPHNKDRLSLNVIKDTIKALKSSNVKLIAFTGGEPFLLGKDLIDAVAYAKENGFSTRVITSAFFAKDLNKTQTALIPLKESGLDELSISWDDYHEEFVSFNCISNAYKVANQLGIMTGINVVQSAKSRWTKERVERELGRDLSPNDIILESPLNLTGRAGEKLKDSTHRPERVIDPCPYVLTGPSLNPQNKLLACCGVLPVVDELILDPKYHPENLILTLESAKTSTLLNWLHLRGPYEIIKWICNRYFISLIDKNELGGNCEACRILYETKKFSEKLPSALVENSKKVFDEMQLLSILGLHKPVSILNLWKEDSIIIDPPHPK</sequence>
<evidence type="ECO:0000259" key="5">
    <source>
        <dbReference type="PROSITE" id="PS51918"/>
    </source>
</evidence>
<keyword evidence="2" id="KW-0479">Metal-binding</keyword>
<accession>A0A0L6JKV7</accession>